<protein>
    <submittedName>
        <fullName evidence="2">Putative membrane integrity protector RIIB</fullName>
    </submittedName>
</protein>
<gene>
    <name evidence="2" type="ORF">SUNLIREN_2</name>
</gene>
<dbReference type="Proteomes" id="UP000257815">
    <property type="component" value="Segment"/>
</dbReference>
<name>A0A346FHP4_9CAUD</name>
<dbReference type="EMBL" id="MH426725">
    <property type="protein sequence ID" value="AXN57324.1"/>
    <property type="molecule type" value="Genomic_DNA"/>
</dbReference>
<accession>A0A346FHP4</accession>
<reference evidence="3" key="1">
    <citation type="submission" date="2018-06" db="EMBL/GenBank/DDBJ databases">
        <authorList>
            <person name="Sharma R."/>
            <person name="Ke K."/>
            <person name="Breakwell D.P."/>
            <person name="Hope S."/>
            <person name="Grose J.H."/>
        </authorList>
    </citation>
    <scope>NUCLEOTIDE SEQUENCE [LARGE SCALE GENOMIC DNA]</scope>
</reference>
<sequence>MTMTKAQIDAQIFADVSNGMTKAAAAEKYGTSARSIGRAIERHEKSAGKSPVKAPVKAAKKTSKKSGKKAKATAKTAPKRSDVAKAAPYKPEEKAQVESTVLAALEKGDKVEYINTSSSVVLTLNGESEIVEETHPNFKAIQIAIVSGDFKQAFALMNIRKSIESFTQGAITIKGEKLFYGTIEIRSTIAQRILELMRQGDDGFKTLVSFFEKLMENPSRNSVEQLWGFISHNDIEIDSEGYIIGWKRVRNNGNGLVDSRTSKVPNNIGNIVSMPRWMVDADKNVTCSQGLHVGAWDYVRSFSGDTTIKVRVHPRDVVSVPTDYNDQKMRACQYEVVGVVDNSRKIIDVTNLKGLPVEEVVVGSAGELISRKPRV</sequence>
<evidence type="ECO:0000313" key="3">
    <source>
        <dbReference type="Proteomes" id="UP000257815"/>
    </source>
</evidence>
<proteinExistence type="predicted"/>
<organism evidence="2 3">
    <name type="scientific">Erwinia phage SunLIRen</name>
    <dbReference type="NCBI Taxonomy" id="2267654"/>
    <lineage>
        <taxon>Viruses</taxon>
        <taxon>Duplodnaviria</taxon>
        <taxon>Heunggongvirae</taxon>
        <taxon>Uroviricota</taxon>
        <taxon>Caudoviricetes</taxon>
        <taxon>Andersonviridae</taxon>
        <taxon>Ounavirinae</taxon>
        <taxon>Kolesnikvirus</taxon>
        <taxon>Kolesnikvirus Ea214</taxon>
    </lineage>
</organism>
<feature type="region of interest" description="Disordered" evidence="1">
    <location>
        <begin position="41"/>
        <end position="90"/>
    </location>
</feature>
<feature type="compositionally biased region" description="Basic residues" evidence="1">
    <location>
        <begin position="58"/>
        <end position="72"/>
    </location>
</feature>
<evidence type="ECO:0000256" key="1">
    <source>
        <dbReference type="SAM" id="MobiDB-lite"/>
    </source>
</evidence>
<evidence type="ECO:0000313" key="2">
    <source>
        <dbReference type="EMBL" id="AXN57324.1"/>
    </source>
</evidence>
<feature type="compositionally biased region" description="Low complexity" evidence="1">
    <location>
        <begin position="48"/>
        <end position="57"/>
    </location>
</feature>